<gene>
    <name evidence="4" type="ORF">MNBD_ACTINO01-2469</name>
</gene>
<dbReference type="PROSITE" id="PS51819">
    <property type="entry name" value="VOC"/>
    <property type="match status" value="1"/>
</dbReference>
<dbReference type="Pfam" id="PF13669">
    <property type="entry name" value="Glyoxalase_4"/>
    <property type="match status" value="1"/>
</dbReference>
<dbReference type="EMBL" id="UOEI01000139">
    <property type="protein sequence ID" value="VAV95127.1"/>
    <property type="molecule type" value="Genomic_DNA"/>
</dbReference>
<dbReference type="InterPro" id="IPR051785">
    <property type="entry name" value="MMCE/EMCE_epimerase"/>
</dbReference>
<organism evidence="4">
    <name type="scientific">hydrothermal vent metagenome</name>
    <dbReference type="NCBI Taxonomy" id="652676"/>
    <lineage>
        <taxon>unclassified sequences</taxon>
        <taxon>metagenomes</taxon>
        <taxon>ecological metagenomes</taxon>
    </lineage>
</organism>
<dbReference type="SUPFAM" id="SSF54593">
    <property type="entry name" value="Glyoxalase/Bleomycin resistance protein/Dihydroxybiphenyl dioxygenase"/>
    <property type="match status" value="1"/>
</dbReference>
<accession>A0A3B0RSJ0</accession>
<dbReference type="GO" id="GO:0004493">
    <property type="term" value="F:methylmalonyl-CoA epimerase activity"/>
    <property type="evidence" value="ECO:0007669"/>
    <property type="project" value="TreeGrafter"/>
</dbReference>
<sequence length="136" mass="14335">MVTVLPYNIHHVAIAVEDLDASLADFADKYGIAPISTETIEEQGVREAMIAVGGSHIQLLQPLGPDTSVGKFLSSNGEGLHHIAFAVANIEAALEHLEKEGARLIDSTPRIGGGGHRIAFVHPADLAGTLIELVEV</sequence>
<proteinExistence type="inferred from homology"/>
<dbReference type="NCBIfam" id="TIGR03081">
    <property type="entry name" value="metmalonyl_epim"/>
    <property type="match status" value="1"/>
</dbReference>
<dbReference type="CDD" id="cd07249">
    <property type="entry name" value="MMCE"/>
    <property type="match status" value="1"/>
</dbReference>
<dbReference type="InterPro" id="IPR037523">
    <property type="entry name" value="VOC_core"/>
</dbReference>
<evidence type="ECO:0000313" key="4">
    <source>
        <dbReference type="EMBL" id="VAV95127.1"/>
    </source>
</evidence>
<dbReference type="InterPro" id="IPR029068">
    <property type="entry name" value="Glyas_Bleomycin-R_OHBP_Dase"/>
</dbReference>
<dbReference type="AlphaFoldDB" id="A0A3B0RSJ0"/>
<dbReference type="InterPro" id="IPR017515">
    <property type="entry name" value="MeMalonyl-CoA_epimerase"/>
</dbReference>
<dbReference type="GO" id="GO:0046872">
    <property type="term" value="F:metal ion binding"/>
    <property type="evidence" value="ECO:0007669"/>
    <property type="project" value="UniProtKB-KW"/>
</dbReference>
<protein>
    <recommendedName>
        <fullName evidence="3">VOC domain-containing protein</fullName>
    </recommendedName>
</protein>
<evidence type="ECO:0000256" key="2">
    <source>
        <dbReference type="ARBA" id="ARBA00022723"/>
    </source>
</evidence>
<evidence type="ECO:0000256" key="1">
    <source>
        <dbReference type="ARBA" id="ARBA00009308"/>
    </source>
</evidence>
<dbReference type="GO" id="GO:0046491">
    <property type="term" value="P:L-methylmalonyl-CoA metabolic process"/>
    <property type="evidence" value="ECO:0007669"/>
    <property type="project" value="TreeGrafter"/>
</dbReference>
<comment type="similarity">
    <text evidence="1">Belongs to the methylmalonyl-CoA epimerase family.</text>
</comment>
<feature type="domain" description="VOC" evidence="3">
    <location>
        <begin position="8"/>
        <end position="136"/>
    </location>
</feature>
<dbReference type="PANTHER" id="PTHR43048:SF3">
    <property type="entry name" value="METHYLMALONYL-COA EPIMERASE, MITOCHONDRIAL"/>
    <property type="match status" value="1"/>
</dbReference>
<reference evidence="4" key="1">
    <citation type="submission" date="2018-06" db="EMBL/GenBank/DDBJ databases">
        <authorList>
            <person name="Zhirakovskaya E."/>
        </authorList>
    </citation>
    <scope>NUCLEOTIDE SEQUENCE</scope>
</reference>
<evidence type="ECO:0000259" key="3">
    <source>
        <dbReference type="PROSITE" id="PS51819"/>
    </source>
</evidence>
<name>A0A3B0RSJ0_9ZZZZ</name>
<keyword evidence="2" id="KW-0479">Metal-binding</keyword>
<dbReference type="Gene3D" id="3.10.180.10">
    <property type="entry name" value="2,3-Dihydroxybiphenyl 1,2-Dioxygenase, domain 1"/>
    <property type="match status" value="1"/>
</dbReference>
<dbReference type="PANTHER" id="PTHR43048">
    <property type="entry name" value="METHYLMALONYL-COA EPIMERASE"/>
    <property type="match status" value="1"/>
</dbReference>